<dbReference type="InterPro" id="IPR000537">
    <property type="entry name" value="UbiA_prenyltransferase"/>
</dbReference>
<dbReference type="Pfam" id="PF01040">
    <property type="entry name" value="UbiA"/>
    <property type="match status" value="1"/>
</dbReference>
<dbReference type="Proteomes" id="UP000277633">
    <property type="component" value="Unassembled WGS sequence"/>
</dbReference>
<evidence type="ECO:0000256" key="3">
    <source>
        <dbReference type="ARBA" id="ARBA00022989"/>
    </source>
</evidence>
<feature type="transmembrane region" description="Helical" evidence="5">
    <location>
        <begin position="63"/>
        <end position="81"/>
    </location>
</feature>
<organism evidence="6 7">
    <name type="scientific">Candidatus Iainarchaeum sp</name>
    <dbReference type="NCBI Taxonomy" id="3101447"/>
    <lineage>
        <taxon>Archaea</taxon>
        <taxon>Candidatus Iainarchaeota</taxon>
        <taxon>Candidatus Iainarchaeia</taxon>
        <taxon>Candidatus Iainarchaeales</taxon>
        <taxon>Candidatus Iainarchaeaceae</taxon>
        <taxon>Candidatus Iainarchaeum</taxon>
    </lineage>
</organism>
<feature type="transmembrane region" description="Helical" evidence="5">
    <location>
        <begin position="136"/>
        <end position="152"/>
    </location>
</feature>
<dbReference type="Gene3D" id="1.10.357.140">
    <property type="entry name" value="UbiA prenyltransferase"/>
    <property type="match status" value="1"/>
</dbReference>
<dbReference type="InterPro" id="IPR050475">
    <property type="entry name" value="Prenyltransferase_related"/>
</dbReference>
<evidence type="ECO:0008006" key="8">
    <source>
        <dbReference type="Google" id="ProtNLM"/>
    </source>
</evidence>
<evidence type="ECO:0000256" key="4">
    <source>
        <dbReference type="ARBA" id="ARBA00023136"/>
    </source>
</evidence>
<dbReference type="AlphaFoldDB" id="A0A497JJ15"/>
<evidence type="ECO:0000256" key="2">
    <source>
        <dbReference type="ARBA" id="ARBA00022692"/>
    </source>
</evidence>
<feature type="transmembrane region" description="Helical" evidence="5">
    <location>
        <begin position="265"/>
        <end position="286"/>
    </location>
</feature>
<evidence type="ECO:0000313" key="6">
    <source>
        <dbReference type="EMBL" id="RLG69868.1"/>
    </source>
</evidence>
<keyword evidence="4 5" id="KW-0472">Membrane</keyword>
<feature type="transmembrane region" description="Helical" evidence="5">
    <location>
        <begin position="6"/>
        <end position="29"/>
    </location>
</feature>
<dbReference type="PANTHER" id="PTHR42723:SF1">
    <property type="entry name" value="CHLOROPHYLL SYNTHASE, CHLOROPLASTIC"/>
    <property type="match status" value="1"/>
</dbReference>
<keyword evidence="2 5" id="KW-0812">Transmembrane</keyword>
<feature type="transmembrane region" description="Helical" evidence="5">
    <location>
        <begin position="106"/>
        <end position="130"/>
    </location>
</feature>
<evidence type="ECO:0000256" key="1">
    <source>
        <dbReference type="ARBA" id="ARBA00004651"/>
    </source>
</evidence>
<feature type="transmembrane region" description="Helical" evidence="5">
    <location>
        <begin position="235"/>
        <end position="259"/>
    </location>
</feature>
<accession>A0A497JJ15</accession>
<dbReference type="InterPro" id="IPR044878">
    <property type="entry name" value="UbiA_sf"/>
</dbReference>
<comment type="subcellular location">
    <subcellularLocation>
        <location evidence="1">Cell membrane</location>
        <topology evidence="1">Multi-pass membrane protein</topology>
    </subcellularLocation>
</comment>
<name>A0A497JJ15_9ARCH</name>
<dbReference type="GO" id="GO:0005886">
    <property type="term" value="C:plasma membrane"/>
    <property type="evidence" value="ECO:0007669"/>
    <property type="project" value="UniProtKB-SubCell"/>
</dbReference>
<keyword evidence="3 5" id="KW-1133">Transmembrane helix</keyword>
<reference evidence="6 7" key="1">
    <citation type="submission" date="2018-06" db="EMBL/GenBank/DDBJ databases">
        <title>Extensive metabolic versatility and redundancy in microbially diverse, dynamic hydrothermal sediments.</title>
        <authorList>
            <person name="Dombrowski N."/>
            <person name="Teske A."/>
            <person name="Baker B.J."/>
        </authorList>
    </citation>
    <scope>NUCLEOTIDE SEQUENCE [LARGE SCALE GENOMIC DNA]</scope>
    <source>
        <strain evidence="6">B9_G13</strain>
    </source>
</reference>
<evidence type="ECO:0000313" key="7">
    <source>
        <dbReference type="Proteomes" id="UP000277633"/>
    </source>
</evidence>
<feature type="transmembrane region" description="Helical" evidence="5">
    <location>
        <begin position="307"/>
        <end position="325"/>
    </location>
</feature>
<feature type="transmembrane region" description="Helical" evidence="5">
    <location>
        <begin position="41"/>
        <end position="57"/>
    </location>
</feature>
<sequence>MVYTLLKASIFLILSPWFYFMLSFLKGIVELMRPAEWSKSLLNMAIAVAFAGFMYNISFSYELFLLGAASVCLLWSGLYTLNDYTDRFEDAAHPLKKIRAIPSGRVPASFALFLSISLIAISFSLGFLIAFSTKNFLFIICLLAMLINQILYTMKPFNFKKRPIVDLISGSLVNPTFRFYAGWTLFVPHLNAPPLALLFIMGLQFGGYGIYRLMSEEHDKNRKYRSSVALYGDRLKPIFYASLAISVFAFFFACANSIINIPGIGALPLRYLILVFLSALPAPYYLHVLKNPKNVDNIKSYRLIYRLLYVHSFLFMLGFLLLYTLF</sequence>
<protein>
    <recommendedName>
        <fullName evidence="8">UbiA family prenyltransferase</fullName>
    </recommendedName>
</protein>
<dbReference type="PANTHER" id="PTHR42723">
    <property type="entry name" value="CHLOROPHYLL SYNTHASE"/>
    <property type="match status" value="1"/>
</dbReference>
<gene>
    <name evidence="6" type="ORF">DRO07_01505</name>
</gene>
<dbReference type="GO" id="GO:0016765">
    <property type="term" value="F:transferase activity, transferring alkyl or aryl (other than methyl) groups"/>
    <property type="evidence" value="ECO:0007669"/>
    <property type="project" value="InterPro"/>
</dbReference>
<dbReference type="EMBL" id="QMWO01000040">
    <property type="protein sequence ID" value="RLG69868.1"/>
    <property type="molecule type" value="Genomic_DNA"/>
</dbReference>
<evidence type="ECO:0000256" key="5">
    <source>
        <dbReference type="SAM" id="Phobius"/>
    </source>
</evidence>
<proteinExistence type="predicted"/>
<comment type="caution">
    <text evidence="6">The sequence shown here is derived from an EMBL/GenBank/DDBJ whole genome shotgun (WGS) entry which is preliminary data.</text>
</comment>